<evidence type="ECO:0000256" key="6">
    <source>
        <dbReference type="ARBA" id="ARBA00022932"/>
    </source>
</evidence>
<keyword evidence="5" id="KW-0235">DNA replication</keyword>
<dbReference type="InterPro" id="IPR027417">
    <property type="entry name" value="P-loop_NTPase"/>
</dbReference>
<dbReference type="InterPro" id="IPR004622">
    <property type="entry name" value="DNA_pol_HolB"/>
</dbReference>
<feature type="domain" description="AAA+ ATPase" evidence="8">
    <location>
        <begin position="26"/>
        <end position="171"/>
    </location>
</feature>
<evidence type="ECO:0000256" key="4">
    <source>
        <dbReference type="ARBA" id="ARBA00022695"/>
    </source>
</evidence>
<dbReference type="GO" id="GO:0009360">
    <property type="term" value="C:DNA polymerase III complex"/>
    <property type="evidence" value="ECO:0007669"/>
    <property type="project" value="InterPro"/>
</dbReference>
<keyword evidence="4 9" id="KW-0548">Nucleotidyltransferase</keyword>
<proteinExistence type="predicted"/>
<evidence type="ECO:0000256" key="3">
    <source>
        <dbReference type="ARBA" id="ARBA00022679"/>
    </source>
</evidence>
<dbReference type="GO" id="GO:0006261">
    <property type="term" value="P:DNA-templated DNA replication"/>
    <property type="evidence" value="ECO:0007669"/>
    <property type="project" value="TreeGrafter"/>
</dbReference>
<evidence type="ECO:0000256" key="5">
    <source>
        <dbReference type="ARBA" id="ARBA00022705"/>
    </source>
</evidence>
<evidence type="ECO:0000256" key="1">
    <source>
        <dbReference type="ARBA" id="ARBA00012417"/>
    </source>
</evidence>
<dbReference type="SUPFAM" id="SSF48019">
    <property type="entry name" value="post-AAA+ oligomerization domain-like"/>
    <property type="match status" value="1"/>
</dbReference>
<dbReference type="NCBIfam" id="TIGR00678">
    <property type="entry name" value="holB"/>
    <property type="match status" value="1"/>
</dbReference>
<dbReference type="RefSeq" id="WP_149390460.1">
    <property type="nucleotide sequence ID" value="NZ_SMRS01000003.1"/>
</dbReference>
<dbReference type="InterPro" id="IPR015199">
    <property type="entry name" value="DNA_pol_III_delta_C"/>
</dbReference>
<dbReference type="SUPFAM" id="SSF52540">
    <property type="entry name" value="P-loop containing nucleoside triphosphate hydrolases"/>
    <property type="match status" value="1"/>
</dbReference>
<dbReference type="EC" id="2.7.7.7" evidence="1"/>
<dbReference type="AlphaFoldDB" id="A0A5A9W4K4"/>
<dbReference type="Proteomes" id="UP000325302">
    <property type="component" value="Unassembled WGS sequence"/>
</dbReference>
<comment type="catalytic activity">
    <reaction evidence="7">
        <text>DNA(n) + a 2'-deoxyribonucleoside 5'-triphosphate = DNA(n+1) + diphosphate</text>
        <dbReference type="Rhea" id="RHEA:22508"/>
        <dbReference type="Rhea" id="RHEA-COMP:17339"/>
        <dbReference type="Rhea" id="RHEA-COMP:17340"/>
        <dbReference type="ChEBI" id="CHEBI:33019"/>
        <dbReference type="ChEBI" id="CHEBI:61560"/>
        <dbReference type="ChEBI" id="CHEBI:173112"/>
        <dbReference type="EC" id="2.7.7.7"/>
    </reaction>
</comment>
<dbReference type="Pfam" id="PF09115">
    <property type="entry name" value="DNApol3-delta_C"/>
    <property type="match status" value="1"/>
</dbReference>
<dbReference type="InterPro" id="IPR003593">
    <property type="entry name" value="AAA+_ATPase"/>
</dbReference>
<dbReference type="Gene3D" id="1.20.272.10">
    <property type="match status" value="1"/>
</dbReference>
<dbReference type="Pfam" id="PF13177">
    <property type="entry name" value="DNA_pol3_delta2"/>
    <property type="match status" value="1"/>
</dbReference>
<name>A0A5A9W4K4_9GAMM</name>
<dbReference type="SMART" id="SM00382">
    <property type="entry name" value="AAA"/>
    <property type="match status" value="1"/>
</dbReference>
<comment type="caution">
    <text evidence="9">The sequence shown here is derived from an EMBL/GenBank/DDBJ whole genome shotgun (WGS) entry which is preliminary data.</text>
</comment>
<sequence length="330" mass="36791">MSTAQVYPWAQALWQRLLRQHAQQRLPHALLMSGHAGIGKLAFAQALAQYLLCQHPHQDTPCGQCRSCQLFAAEGHPDCVLLFPEEAGKVLKIDQIRELTEFLHATAQQGGYRVVILEPAEAMTLAAANALLKSLEEPGNNTLLVLVSHQPGQLMPTIRSRCQRIDFPAPSPLEANQWLQSHLGLTAQRAEQLLSIAGGAPLKAQRLQESQALPLRAELMKGLADLLKGRCSVVELSVKLHKEDLLQLLEWLQSLLADIARLQLVGEAAQLSNLDMTKMLSAVAKKTTVGKLFQVIDHLQMERISLMERYNPNRQLLLEGIFMRWIDLVR</sequence>
<evidence type="ECO:0000259" key="8">
    <source>
        <dbReference type="SMART" id="SM00382"/>
    </source>
</evidence>
<dbReference type="InterPro" id="IPR008921">
    <property type="entry name" value="DNA_pol3_clamp-load_cplx_C"/>
</dbReference>
<dbReference type="GO" id="GO:0003887">
    <property type="term" value="F:DNA-directed DNA polymerase activity"/>
    <property type="evidence" value="ECO:0007669"/>
    <property type="project" value="UniProtKB-KW"/>
</dbReference>
<evidence type="ECO:0000313" key="10">
    <source>
        <dbReference type="Proteomes" id="UP000325302"/>
    </source>
</evidence>
<accession>A0A5A9W4K4</accession>
<evidence type="ECO:0000256" key="7">
    <source>
        <dbReference type="ARBA" id="ARBA00049244"/>
    </source>
</evidence>
<dbReference type="NCBIfam" id="NF004310">
    <property type="entry name" value="PRK05707.1"/>
    <property type="match status" value="1"/>
</dbReference>
<evidence type="ECO:0000256" key="2">
    <source>
        <dbReference type="ARBA" id="ARBA00014363"/>
    </source>
</evidence>
<dbReference type="Gene3D" id="3.40.50.300">
    <property type="entry name" value="P-loop containing nucleotide triphosphate hydrolases"/>
    <property type="match status" value="1"/>
</dbReference>
<dbReference type="GO" id="GO:0003677">
    <property type="term" value="F:DNA binding"/>
    <property type="evidence" value="ECO:0007669"/>
    <property type="project" value="InterPro"/>
</dbReference>
<dbReference type="InterPro" id="IPR050238">
    <property type="entry name" value="DNA_Rep/Repair_Clamp_Loader"/>
</dbReference>
<dbReference type="EMBL" id="SMRS01000003">
    <property type="protein sequence ID" value="KAA0875453.1"/>
    <property type="molecule type" value="Genomic_DNA"/>
</dbReference>
<dbReference type="PANTHER" id="PTHR11669">
    <property type="entry name" value="REPLICATION FACTOR C / DNA POLYMERASE III GAMMA-TAU SUBUNIT"/>
    <property type="match status" value="1"/>
</dbReference>
<reference evidence="9 10" key="1">
    <citation type="submission" date="2019-03" db="EMBL/GenBank/DDBJ databases">
        <title>Nitrincola sp. nov. isolated from an Indian soda lake.</title>
        <authorList>
            <person name="Joshi A."/>
            <person name="Thite S.V."/>
            <person name="Joseph N."/>
            <person name="Dhotre D."/>
            <person name="Moorthy M."/>
            <person name="Shouche Y.S."/>
        </authorList>
    </citation>
    <scope>NUCLEOTIDE SEQUENCE [LARGE SCALE GENOMIC DNA]</scope>
    <source>
        <strain evidence="9 10">MEB193</strain>
    </source>
</reference>
<keyword evidence="3 9" id="KW-0808">Transferase</keyword>
<gene>
    <name evidence="9" type="ORF">E1H14_05590</name>
</gene>
<keyword evidence="10" id="KW-1185">Reference proteome</keyword>
<dbReference type="OrthoDB" id="9811073at2"/>
<organism evidence="9 10">
    <name type="scientific">Nitrincola tapanii</name>
    <dbReference type="NCBI Taxonomy" id="1708751"/>
    <lineage>
        <taxon>Bacteria</taxon>
        <taxon>Pseudomonadati</taxon>
        <taxon>Pseudomonadota</taxon>
        <taxon>Gammaproteobacteria</taxon>
        <taxon>Oceanospirillales</taxon>
        <taxon>Oceanospirillaceae</taxon>
        <taxon>Nitrincola</taxon>
    </lineage>
</organism>
<dbReference type="PANTHER" id="PTHR11669:SF8">
    <property type="entry name" value="DNA POLYMERASE III SUBUNIT DELTA"/>
    <property type="match status" value="1"/>
</dbReference>
<evidence type="ECO:0000313" key="9">
    <source>
        <dbReference type="EMBL" id="KAA0875453.1"/>
    </source>
</evidence>
<protein>
    <recommendedName>
        <fullName evidence="2">DNA polymerase III subunit delta'</fullName>
        <ecNumber evidence="1">2.7.7.7</ecNumber>
    </recommendedName>
</protein>
<keyword evidence="6" id="KW-0239">DNA-directed DNA polymerase</keyword>
<dbReference type="GO" id="GO:0008408">
    <property type="term" value="F:3'-5' exonuclease activity"/>
    <property type="evidence" value="ECO:0007669"/>
    <property type="project" value="InterPro"/>
</dbReference>